<feature type="transmembrane region" description="Helical" evidence="2">
    <location>
        <begin position="144"/>
        <end position="172"/>
    </location>
</feature>
<organism evidence="3">
    <name type="scientific">Trypanosoma vivax (strain Y486)</name>
    <dbReference type="NCBI Taxonomy" id="1055687"/>
    <lineage>
        <taxon>Eukaryota</taxon>
        <taxon>Discoba</taxon>
        <taxon>Euglenozoa</taxon>
        <taxon>Kinetoplastea</taxon>
        <taxon>Metakinetoplastina</taxon>
        <taxon>Trypanosomatida</taxon>
        <taxon>Trypanosomatidae</taxon>
        <taxon>Trypanosoma</taxon>
        <taxon>Duttonella</taxon>
    </lineage>
</organism>
<evidence type="ECO:0000313" key="3">
    <source>
        <dbReference type="EMBL" id="CCC51859.1"/>
    </source>
</evidence>
<feature type="transmembrane region" description="Helical" evidence="2">
    <location>
        <begin position="76"/>
        <end position="100"/>
    </location>
</feature>
<reference evidence="3" key="1">
    <citation type="journal article" date="2012" name="Proc. Natl. Acad. Sci. U.S.A.">
        <title>Antigenic diversity is generated by distinct evolutionary mechanisms in African trypanosome species.</title>
        <authorList>
            <person name="Jackson A.P."/>
            <person name="Berry A."/>
            <person name="Aslett M."/>
            <person name="Allison H.C."/>
            <person name="Burton P."/>
            <person name="Vavrova-Anderson J."/>
            <person name="Brown R."/>
            <person name="Browne H."/>
            <person name="Corton N."/>
            <person name="Hauser H."/>
            <person name="Gamble J."/>
            <person name="Gilderthorp R."/>
            <person name="Marcello L."/>
            <person name="McQuillan J."/>
            <person name="Otto T.D."/>
            <person name="Quail M.A."/>
            <person name="Sanders M.J."/>
            <person name="van Tonder A."/>
            <person name="Ginger M.L."/>
            <person name="Field M.C."/>
            <person name="Barry J.D."/>
            <person name="Hertz-Fowler C."/>
            <person name="Berriman M."/>
        </authorList>
    </citation>
    <scope>NUCLEOTIDE SEQUENCE</scope>
    <source>
        <strain evidence="3">Y486</strain>
    </source>
</reference>
<proteinExistence type="predicted"/>
<evidence type="ECO:0000256" key="1">
    <source>
        <dbReference type="SAM" id="MobiDB-lite"/>
    </source>
</evidence>
<name>G0U7K1_TRYVY</name>
<keyword evidence="2" id="KW-0472">Membrane</keyword>
<keyword evidence="2" id="KW-1133">Transmembrane helix</keyword>
<feature type="region of interest" description="Disordered" evidence="1">
    <location>
        <begin position="258"/>
        <end position="289"/>
    </location>
</feature>
<dbReference type="EMBL" id="HE573026">
    <property type="protein sequence ID" value="CCC51859.1"/>
    <property type="molecule type" value="Genomic_DNA"/>
</dbReference>
<gene>
    <name evidence="3" type="ORF">TVY486_1009040</name>
</gene>
<keyword evidence="2" id="KW-0812">Transmembrane</keyword>
<accession>G0U7K1</accession>
<sequence length="313" mass="35147">MVPVEKAESCAEYKICALENAQQSSGAVELLRTLTEASRHQPQRPIHELFRAPAWPTWGTYKTLILVNMLWFSRNYYNIAFVISLMLSFVSPPIILLLIAGASTFIEGANTKSSQPSAGKPGDDTRSTGTSQGGFMRLLTFIRLLLFVEACYLCGFLSFIVHTLLIAGPIFLHALVTPYTDEAYDLYYKMLHDHNLLVPLPCSPTRQFSCVDPSFERAGRSRISSLVLDEFLHGGRHANGLHRGASQFSPLMRQQVTKDGRRSGRARSLDSGVRLAARSRDRRRADETLSTGVEKLRLRRYPFPSPRRKRDGT</sequence>
<dbReference type="AlphaFoldDB" id="G0U7K1"/>
<protein>
    <submittedName>
        <fullName evidence="3">Uncharacterized protein</fullName>
    </submittedName>
</protein>
<dbReference type="VEuPathDB" id="TriTrypDB:TvY486_1009040"/>
<evidence type="ECO:0000256" key="2">
    <source>
        <dbReference type="SAM" id="Phobius"/>
    </source>
</evidence>